<evidence type="ECO:0000256" key="5">
    <source>
        <dbReference type="ARBA" id="ARBA00023242"/>
    </source>
</evidence>
<dbReference type="EMBL" id="CAADRA010007041">
    <property type="protein sequence ID" value="VFT98746.1"/>
    <property type="molecule type" value="Genomic_DNA"/>
</dbReference>
<dbReference type="AlphaFoldDB" id="A0A485LKK9"/>
<name>A0A485LKK9_9STRA</name>
<keyword evidence="2" id="KW-0812">Transmembrane</keyword>
<evidence type="ECO:0000256" key="6">
    <source>
        <dbReference type="ARBA" id="ARBA00034303"/>
    </source>
</evidence>
<gene>
    <name evidence="8" type="primary">Aste57867_22078</name>
    <name evidence="7" type="ORF">As57867_022009</name>
    <name evidence="8" type="ORF">ASTE57867_22078</name>
</gene>
<proteinExistence type="inferred from homology"/>
<dbReference type="PANTHER" id="PTHR12265">
    <property type="entry name" value="TRANSMEMBRANE PROTEIN 53"/>
    <property type="match status" value="1"/>
</dbReference>
<dbReference type="SUPFAM" id="SSF53474">
    <property type="entry name" value="alpha/beta-Hydrolases"/>
    <property type="match status" value="1"/>
</dbReference>
<organism evidence="8 9">
    <name type="scientific">Aphanomyces stellatus</name>
    <dbReference type="NCBI Taxonomy" id="120398"/>
    <lineage>
        <taxon>Eukaryota</taxon>
        <taxon>Sar</taxon>
        <taxon>Stramenopiles</taxon>
        <taxon>Oomycota</taxon>
        <taxon>Saprolegniomycetes</taxon>
        <taxon>Saprolegniales</taxon>
        <taxon>Verrucalvaceae</taxon>
        <taxon>Aphanomyces</taxon>
    </lineage>
</organism>
<dbReference type="GO" id="GO:0005640">
    <property type="term" value="C:nuclear outer membrane"/>
    <property type="evidence" value="ECO:0007669"/>
    <property type="project" value="UniProtKB-SubCell"/>
</dbReference>
<protein>
    <submittedName>
        <fullName evidence="8">Aste57867_22078 protein</fullName>
    </submittedName>
</protein>
<evidence type="ECO:0000256" key="3">
    <source>
        <dbReference type="ARBA" id="ARBA00022989"/>
    </source>
</evidence>
<accession>A0A485LKK9</accession>
<dbReference type="InterPro" id="IPR008547">
    <property type="entry name" value="DUF829_TMEM53"/>
</dbReference>
<dbReference type="InterPro" id="IPR029058">
    <property type="entry name" value="AB_hydrolase_fold"/>
</dbReference>
<keyword evidence="5" id="KW-0539">Nucleus</keyword>
<evidence type="ECO:0000256" key="2">
    <source>
        <dbReference type="ARBA" id="ARBA00022692"/>
    </source>
</evidence>
<dbReference type="Gene3D" id="3.40.50.1820">
    <property type="entry name" value="alpha/beta hydrolase"/>
    <property type="match status" value="1"/>
</dbReference>
<comment type="similarity">
    <text evidence="1">Belongs to the TMEM53 family.</text>
</comment>
<keyword evidence="9" id="KW-1185">Reference proteome</keyword>
<dbReference type="Pfam" id="PF05705">
    <property type="entry name" value="DUF829"/>
    <property type="match status" value="1"/>
</dbReference>
<dbReference type="Proteomes" id="UP000332933">
    <property type="component" value="Unassembled WGS sequence"/>
</dbReference>
<evidence type="ECO:0000313" key="8">
    <source>
        <dbReference type="EMBL" id="VFT98746.1"/>
    </source>
</evidence>
<dbReference type="OrthoDB" id="67864at2759"/>
<keyword evidence="4" id="KW-0472">Membrane</keyword>
<evidence type="ECO:0000313" key="7">
    <source>
        <dbReference type="EMBL" id="KAF0686113.1"/>
    </source>
</evidence>
<reference evidence="8 9" key="1">
    <citation type="submission" date="2019-03" db="EMBL/GenBank/DDBJ databases">
        <authorList>
            <person name="Gaulin E."/>
            <person name="Dumas B."/>
        </authorList>
    </citation>
    <scope>NUCLEOTIDE SEQUENCE [LARGE SCALE GENOMIC DNA]</scope>
    <source>
        <strain evidence="8">CBS 568.67</strain>
    </source>
</reference>
<keyword evidence="3" id="KW-1133">Transmembrane helix</keyword>
<dbReference type="PANTHER" id="PTHR12265:SF30">
    <property type="entry name" value="TRANSMEMBRANE PROTEIN 53"/>
    <property type="match status" value="1"/>
</dbReference>
<reference evidence="7" key="2">
    <citation type="submission" date="2019-06" db="EMBL/GenBank/DDBJ databases">
        <title>Genomics analysis of Aphanomyces spp. identifies a new class of oomycete effector associated with host adaptation.</title>
        <authorList>
            <person name="Gaulin E."/>
        </authorList>
    </citation>
    <scope>NUCLEOTIDE SEQUENCE</scope>
    <source>
        <strain evidence="7">CBS 578.67</strain>
    </source>
</reference>
<sequence>MMEVAHTCECVFDCVFEAIADAWRAVERMDCFGKPSDANLKKRSFEMEILHSEWSVQDDISNWTNQNGEFYLFGLLTYPSHSQPGFMAVTRSTPLVLVCGWVAGSTRAVTKFTPIFHRLGYETAVVPSSISHLYFTPSQIHPDIADTLRASAAASPNRDLVLIPHMLSNGGCISWQAIQHQLVRAGVRFHVPAMLFDSAPYSTSGFHTYSTAIGKSLDTVVDSWQIKFPLVRVLLGGVLRLGWLSVVARWAAVGAPDPIRRITTHLIEHDAAVPKLFLYSDGDHFVSSAEVEGAIAQATALGTPVDTVKFAASPHVMHYVHAPAAYEAAVHAFLVKHVP</sequence>
<comment type="subcellular location">
    <subcellularLocation>
        <location evidence="6">Nucleus outer membrane</location>
        <topology evidence="6">Single-pass membrane protein</topology>
    </subcellularLocation>
</comment>
<dbReference type="EMBL" id="VJMH01007015">
    <property type="protein sequence ID" value="KAF0686113.1"/>
    <property type="molecule type" value="Genomic_DNA"/>
</dbReference>
<evidence type="ECO:0000313" key="9">
    <source>
        <dbReference type="Proteomes" id="UP000332933"/>
    </source>
</evidence>
<evidence type="ECO:0000256" key="4">
    <source>
        <dbReference type="ARBA" id="ARBA00023136"/>
    </source>
</evidence>
<evidence type="ECO:0000256" key="1">
    <source>
        <dbReference type="ARBA" id="ARBA00007387"/>
    </source>
</evidence>